<organism evidence="2">
    <name type="scientific">Streptomyces griseoloalbus</name>
    <dbReference type="NCBI Taxonomy" id="67303"/>
    <lineage>
        <taxon>Bacteria</taxon>
        <taxon>Bacillati</taxon>
        <taxon>Actinomycetota</taxon>
        <taxon>Actinomycetes</taxon>
        <taxon>Kitasatosporales</taxon>
        <taxon>Streptomycetaceae</taxon>
        <taxon>Streptomyces</taxon>
    </lineage>
</organism>
<accession>D1H0B6</accession>
<evidence type="ECO:0000313" key="2">
    <source>
        <dbReference type="EMBL" id="CBH32103.1"/>
    </source>
</evidence>
<dbReference type="GO" id="GO:0004497">
    <property type="term" value="F:monooxygenase activity"/>
    <property type="evidence" value="ECO:0007669"/>
    <property type="project" value="UniProtKB-KW"/>
</dbReference>
<reference evidence="2" key="1">
    <citation type="submission" date="2009-11" db="EMBL/GenBank/DDBJ databases">
        <title>Cloning and Characterization of the Ravidomycin and Chrysomycin Biosynthetic Gene Clusters.</title>
        <authorList>
            <person name="Kharel M.K."/>
            <person name="Nybo E."/>
            <person name="Shepherd M.D."/>
            <person name="Rohr J."/>
        </authorList>
    </citation>
    <scope>NUCLEOTIDE SEQUENCE</scope>
</reference>
<name>D1H0B6_9ACTN</name>
<evidence type="ECO:0000259" key="1">
    <source>
        <dbReference type="PROSITE" id="PS51725"/>
    </source>
</evidence>
<dbReference type="AlphaFoldDB" id="D1H0B6"/>
<dbReference type="EMBL" id="FN565166">
    <property type="protein sequence ID" value="CBH32103.1"/>
    <property type="molecule type" value="Genomic_DNA"/>
</dbReference>
<dbReference type="InterPro" id="IPR011008">
    <property type="entry name" value="Dimeric_a/b-barrel"/>
</dbReference>
<keyword evidence="2" id="KW-0560">Oxidoreductase</keyword>
<dbReference type="Pfam" id="PF03992">
    <property type="entry name" value="ABM"/>
    <property type="match status" value="1"/>
</dbReference>
<sequence length="236" mass="26575">MPFITPDNGSLTVFNLFDTVDRDGQKTLLDTMEGIIKGANYPGWRSSTLHGGLDKPCAANYIQWRSVDDLQERYEGENFRHNTVPYFKELTTTVHLLKTEVIATHLHPGLERIEISPERDDFTVIVVMGVEPENQATLVDLFAKPDSAMADVPGYRSNSILRGLDGDFVVNYAQWDSREAYETFHGLPEDRRPAHTRAMRAQARPLLTSRSSNTYEVVFARSASDQPSTEQPAGDR</sequence>
<dbReference type="Gene3D" id="3.30.70.100">
    <property type="match status" value="2"/>
</dbReference>
<keyword evidence="2" id="KW-0503">Monooxygenase</keyword>
<protein>
    <submittedName>
        <fullName evidence="2">Putative anthrone monooxygenase</fullName>
    </submittedName>
</protein>
<dbReference type="InterPro" id="IPR007138">
    <property type="entry name" value="ABM_dom"/>
</dbReference>
<gene>
    <name evidence="2" type="primary">chryOII</name>
</gene>
<dbReference type="PROSITE" id="PS51725">
    <property type="entry name" value="ABM"/>
    <property type="match status" value="1"/>
</dbReference>
<dbReference type="SUPFAM" id="SSF54909">
    <property type="entry name" value="Dimeric alpha+beta barrel"/>
    <property type="match status" value="2"/>
</dbReference>
<proteinExistence type="predicted"/>
<feature type="domain" description="ABM" evidence="1">
    <location>
        <begin position="122"/>
        <end position="217"/>
    </location>
</feature>